<evidence type="ECO:0000313" key="4">
    <source>
        <dbReference type="EMBL" id="TCN64570.1"/>
    </source>
</evidence>
<dbReference type="InterPro" id="IPR016440">
    <property type="entry name" value="Rubredoxin-O_OxRdtase"/>
</dbReference>
<dbReference type="CDD" id="cd07709">
    <property type="entry name" value="flavodiiron_proteins_MBL-fold"/>
    <property type="match status" value="1"/>
</dbReference>
<dbReference type="AlphaFoldDB" id="A0A4V2RNP7"/>
<dbReference type="InterPro" id="IPR001279">
    <property type="entry name" value="Metallo-B-lactamas"/>
</dbReference>
<gene>
    <name evidence="4" type="ORF">CLV25_11398</name>
</gene>
<dbReference type="OrthoDB" id="9807946at2"/>
<proteinExistence type="inferred from homology"/>
<comment type="similarity">
    <text evidence="2">In the N-terminal section; belongs to the zinc metallo-hydrolase group 3 family.</text>
</comment>
<evidence type="ECO:0000256" key="1">
    <source>
        <dbReference type="ARBA" id="ARBA00001917"/>
    </source>
</evidence>
<dbReference type="Pfam" id="PF19583">
    <property type="entry name" value="ODP"/>
    <property type="match status" value="1"/>
</dbReference>
<dbReference type="Pfam" id="PF00258">
    <property type="entry name" value="Flavodoxin_1"/>
    <property type="match status" value="1"/>
</dbReference>
<dbReference type="SMART" id="SM00849">
    <property type="entry name" value="Lactamase_B"/>
    <property type="match status" value="1"/>
</dbReference>
<dbReference type="PROSITE" id="PS00201">
    <property type="entry name" value="FLAVODOXIN"/>
    <property type="match status" value="1"/>
</dbReference>
<dbReference type="PROSITE" id="PS50902">
    <property type="entry name" value="FLAVODOXIN_LIKE"/>
    <property type="match status" value="1"/>
</dbReference>
<dbReference type="InterPro" id="IPR001226">
    <property type="entry name" value="Flavodoxin_CS"/>
</dbReference>
<dbReference type="Gene3D" id="3.40.50.360">
    <property type="match status" value="1"/>
</dbReference>
<evidence type="ECO:0000259" key="3">
    <source>
        <dbReference type="PROSITE" id="PS50902"/>
    </source>
</evidence>
<sequence length="395" mass="44965">MLSPLKVAGKIYWLGANDRKKHLFENIWPLPNGVAYNCYLINDEKTALVDTIESGVAGDFIEKVEQLLGDRPLDYLIINHMELDHTGEVKDILKRYPNVQIIGNSKTFKVVEAYWGALANLKQVEDGDELSLGYHKLKFVMTPWVHWPETMMTYDATEQVLFSGDAFGSFGTLDGNVFDDEIDFTYYEEDMRRYFSNIVGKYANMVQKAFKKLEGVPVKSVCPVHGPVWRSNPEVVLGLYDKWSKMEAEDGVVIIYASMYGNTEQVADRIARKIAEQGVKKIRIHDVSKTHISTLINEIWRYKGVILGSCAYNSQMFPLLEQLTRELEHMGVKDRELGIFGSYSWNGGGVKNLQKFQESIGWNLVSKPAEIYGIPTEEKYAQCDELAVAMAERLK</sequence>
<dbReference type="GO" id="GO:0016491">
    <property type="term" value="F:oxidoreductase activity"/>
    <property type="evidence" value="ECO:0007669"/>
    <property type="project" value="InterPro"/>
</dbReference>
<dbReference type="PANTHER" id="PTHR43717">
    <property type="entry name" value="ANAEROBIC NITRIC OXIDE REDUCTASE FLAVORUBREDOXIN"/>
    <property type="match status" value="1"/>
</dbReference>
<dbReference type="InterPro" id="IPR008254">
    <property type="entry name" value="Flavodoxin/NO_synth"/>
</dbReference>
<dbReference type="EMBL" id="SLWB01000013">
    <property type="protein sequence ID" value="TCN64570.1"/>
    <property type="molecule type" value="Genomic_DNA"/>
</dbReference>
<comment type="caution">
    <text evidence="4">The sequence shown here is derived from an EMBL/GenBank/DDBJ whole genome shotgun (WGS) entry which is preliminary data.</text>
</comment>
<accession>A0A4V2RNP7</accession>
<dbReference type="GO" id="GO:0046872">
    <property type="term" value="F:metal ion binding"/>
    <property type="evidence" value="ECO:0007669"/>
    <property type="project" value="InterPro"/>
</dbReference>
<evidence type="ECO:0000313" key="5">
    <source>
        <dbReference type="Proteomes" id="UP000294830"/>
    </source>
</evidence>
<dbReference type="InterPro" id="IPR045761">
    <property type="entry name" value="ODP_dom"/>
</dbReference>
<dbReference type="GO" id="GO:0010181">
    <property type="term" value="F:FMN binding"/>
    <property type="evidence" value="ECO:0007669"/>
    <property type="project" value="InterPro"/>
</dbReference>
<reference evidence="4 5" key="1">
    <citation type="submission" date="2019-03" db="EMBL/GenBank/DDBJ databases">
        <title>Genomic Encyclopedia of Archaeal and Bacterial Type Strains, Phase II (KMG-II): from individual species to whole genera.</title>
        <authorList>
            <person name="Goeker M."/>
        </authorList>
    </citation>
    <scope>NUCLEOTIDE SEQUENCE [LARGE SCALE GENOMIC DNA]</scope>
    <source>
        <strain evidence="4 5">RL-C</strain>
    </source>
</reference>
<dbReference type="RefSeq" id="WP_131839990.1">
    <property type="nucleotide sequence ID" value="NZ_SLWB01000013.1"/>
</dbReference>
<dbReference type="Proteomes" id="UP000294830">
    <property type="component" value="Unassembled WGS sequence"/>
</dbReference>
<evidence type="ECO:0000256" key="2">
    <source>
        <dbReference type="ARBA" id="ARBA00007121"/>
    </source>
</evidence>
<dbReference type="PANTHER" id="PTHR43717:SF1">
    <property type="entry name" value="ANAEROBIC NITRIC OXIDE REDUCTASE FLAVORUBREDOXIN"/>
    <property type="match status" value="1"/>
</dbReference>
<comment type="cofactor">
    <cofactor evidence="1">
        <name>FMN</name>
        <dbReference type="ChEBI" id="CHEBI:58210"/>
    </cofactor>
</comment>
<dbReference type="GO" id="GO:0009055">
    <property type="term" value="F:electron transfer activity"/>
    <property type="evidence" value="ECO:0007669"/>
    <property type="project" value="InterPro"/>
</dbReference>
<dbReference type="InterPro" id="IPR036866">
    <property type="entry name" value="RibonucZ/Hydroxyglut_hydro"/>
</dbReference>
<dbReference type="Gene3D" id="3.60.15.10">
    <property type="entry name" value="Ribonuclease Z/Hydroxyacylglutathione hydrolase-like"/>
    <property type="match status" value="1"/>
</dbReference>
<organism evidence="4 5">
    <name type="scientific">Acetobacteroides hydrogenigenes</name>
    <dbReference type="NCBI Taxonomy" id="979970"/>
    <lineage>
        <taxon>Bacteria</taxon>
        <taxon>Pseudomonadati</taxon>
        <taxon>Bacteroidota</taxon>
        <taxon>Bacteroidia</taxon>
        <taxon>Bacteroidales</taxon>
        <taxon>Rikenellaceae</taxon>
        <taxon>Acetobacteroides</taxon>
    </lineage>
</organism>
<name>A0A4V2RNP7_9BACT</name>
<dbReference type="InterPro" id="IPR029039">
    <property type="entry name" value="Flavoprotein-like_sf"/>
</dbReference>
<dbReference type="SUPFAM" id="SSF52218">
    <property type="entry name" value="Flavoproteins"/>
    <property type="match status" value="1"/>
</dbReference>
<dbReference type="SUPFAM" id="SSF56281">
    <property type="entry name" value="Metallo-hydrolase/oxidoreductase"/>
    <property type="match status" value="1"/>
</dbReference>
<feature type="domain" description="Flavodoxin-like" evidence="3">
    <location>
        <begin position="252"/>
        <end position="395"/>
    </location>
</feature>
<keyword evidence="5" id="KW-1185">Reference proteome</keyword>
<dbReference type="PIRSF" id="PIRSF005243">
    <property type="entry name" value="ROO"/>
    <property type="match status" value="1"/>
</dbReference>
<protein>
    <submittedName>
        <fullName evidence="4">Flavorubredoxin</fullName>
    </submittedName>
</protein>